<evidence type="ECO:0000313" key="1">
    <source>
        <dbReference type="EMBL" id="OIQ76901.1"/>
    </source>
</evidence>
<comment type="caution">
    <text evidence="1">The sequence shown here is derived from an EMBL/GenBank/DDBJ whole genome shotgun (WGS) entry which is preliminary data.</text>
</comment>
<dbReference type="EMBL" id="MLJW01001743">
    <property type="protein sequence ID" value="OIQ76901.1"/>
    <property type="molecule type" value="Genomic_DNA"/>
</dbReference>
<gene>
    <name evidence="1" type="ORF">GALL_414080</name>
</gene>
<organism evidence="1">
    <name type="scientific">mine drainage metagenome</name>
    <dbReference type="NCBI Taxonomy" id="410659"/>
    <lineage>
        <taxon>unclassified sequences</taxon>
        <taxon>metagenomes</taxon>
        <taxon>ecological metagenomes</taxon>
    </lineage>
</organism>
<proteinExistence type="predicted"/>
<dbReference type="AlphaFoldDB" id="A0A1J5QLK2"/>
<reference evidence="1" key="1">
    <citation type="submission" date="2016-10" db="EMBL/GenBank/DDBJ databases">
        <title>Sequence of Gallionella enrichment culture.</title>
        <authorList>
            <person name="Poehlein A."/>
            <person name="Muehling M."/>
            <person name="Daniel R."/>
        </authorList>
    </citation>
    <scope>NUCLEOTIDE SEQUENCE</scope>
</reference>
<protein>
    <submittedName>
        <fullName evidence="1">Uncharacterized protein</fullName>
    </submittedName>
</protein>
<name>A0A1J5QLK2_9ZZZZ</name>
<dbReference type="AntiFam" id="ANF00173">
    <property type="entry name" value="Shadow ORF (opposite ppk)"/>
</dbReference>
<sequence>MEQHQFLQRQKAVLAARCRQGDEARHLLRHRQQGLQGAPVGDAFQVQREAKAGVGDKGERVRRVDRQRRQDREHLIEEVAVQKRLVALGQLGAGQQGDTCAFHLFLQFVPDQLLCLQQAAGVVINLGKLILGRQAVGGQKAVARPGQFAQARDADGVEFVKVGGRDRQKAQALQQRHTRIARLVHHAPVERQPRQFAVEKAVRPCDFRCGQGHRLWERRFQEICFCHLVFGSGAGGG</sequence>
<accession>A0A1J5QLK2</accession>